<dbReference type="InterPro" id="IPR000222">
    <property type="entry name" value="PP2C_BS"/>
</dbReference>
<feature type="compositionally biased region" description="Basic and acidic residues" evidence="15">
    <location>
        <begin position="684"/>
        <end position="715"/>
    </location>
</feature>
<evidence type="ECO:0000256" key="14">
    <source>
        <dbReference type="RuleBase" id="RU003465"/>
    </source>
</evidence>
<feature type="region of interest" description="Disordered" evidence="15">
    <location>
        <begin position="194"/>
        <end position="216"/>
    </location>
</feature>
<proteinExistence type="inferred from homology"/>
<evidence type="ECO:0000256" key="13">
    <source>
        <dbReference type="ARBA" id="ARBA00048336"/>
    </source>
</evidence>
<evidence type="ECO:0000256" key="3">
    <source>
        <dbReference type="ARBA" id="ARBA00004170"/>
    </source>
</evidence>
<dbReference type="EC" id="3.1.3.16" evidence="5"/>
<dbReference type="SMART" id="SM00332">
    <property type="entry name" value="PP2Cc"/>
    <property type="match status" value="1"/>
</dbReference>
<protein>
    <recommendedName>
        <fullName evidence="5">protein-serine/threonine phosphatase</fullName>
        <ecNumber evidence="5">3.1.3.16</ecNumber>
    </recommendedName>
</protein>
<dbReference type="Pfam" id="PF00481">
    <property type="entry name" value="PP2C"/>
    <property type="match status" value="1"/>
</dbReference>
<reference evidence="17" key="1">
    <citation type="submission" date="2023-07" db="EMBL/GenBank/DDBJ databases">
        <authorList>
            <consortium name="AG Swart"/>
            <person name="Singh M."/>
            <person name="Singh A."/>
            <person name="Seah K."/>
            <person name="Emmerich C."/>
        </authorList>
    </citation>
    <scope>NUCLEOTIDE SEQUENCE</scope>
    <source>
        <strain evidence="17">DP1</strain>
    </source>
</reference>
<feature type="compositionally biased region" description="Polar residues" evidence="15">
    <location>
        <begin position="866"/>
        <end position="877"/>
    </location>
</feature>
<dbReference type="SUPFAM" id="SSF81606">
    <property type="entry name" value="PP2C-like"/>
    <property type="match status" value="1"/>
</dbReference>
<evidence type="ECO:0000256" key="4">
    <source>
        <dbReference type="ARBA" id="ARBA00006702"/>
    </source>
</evidence>
<feature type="compositionally biased region" description="Polar residues" evidence="15">
    <location>
        <begin position="831"/>
        <end position="843"/>
    </location>
</feature>
<feature type="region of interest" description="Disordered" evidence="15">
    <location>
        <begin position="128"/>
        <end position="176"/>
    </location>
</feature>
<feature type="compositionally biased region" description="Basic and acidic residues" evidence="15">
    <location>
        <begin position="636"/>
        <end position="645"/>
    </location>
</feature>
<keyword evidence="6" id="KW-0479">Metal-binding</keyword>
<evidence type="ECO:0000256" key="2">
    <source>
        <dbReference type="ARBA" id="ARBA00001946"/>
    </source>
</evidence>
<comment type="caution">
    <text evidence="17">The sequence shown here is derived from an EMBL/GenBank/DDBJ whole genome shotgun (WGS) entry which is preliminary data.</text>
</comment>
<comment type="cofactor">
    <cofactor evidence="1">
        <name>Mn(2+)</name>
        <dbReference type="ChEBI" id="CHEBI:29035"/>
    </cofactor>
</comment>
<dbReference type="InterPro" id="IPR036457">
    <property type="entry name" value="PPM-type-like_dom_sf"/>
</dbReference>
<evidence type="ECO:0000313" key="17">
    <source>
        <dbReference type="EMBL" id="CAI2384053.1"/>
    </source>
</evidence>
<keyword evidence="18" id="KW-1185">Reference proteome</keyword>
<comment type="catalytic activity">
    <reaction evidence="12">
        <text>O-phospho-L-seryl-[protein] + H2O = L-seryl-[protein] + phosphate</text>
        <dbReference type="Rhea" id="RHEA:20629"/>
        <dbReference type="Rhea" id="RHEA-COMP:9863"/>
        <dbReference type="Rhea" id="RHEA-COMP:11604"/>
        <dbReference type="ChEBI" id="CHEBI:15377"/>
        <dbReference type="ChEBI" id="CHEBI:29999"/>
        <dbReference type="ChEBI" id="CHEBI:43474"/>
        <dbReference type="ChEBI" id="CHEBI:83421"/>
        <dbReference type="EC" id="3.1.3.16"/>
    </reaction>
</comment>
<dbReference type="GO" id="GO:0046872">
    <property type="term" value="F:metal ion binding"/>
    <property type="evidence" value="ECO:0007669"/>
    <property type="project" value="UniProtKB-KW"/>
</dbReference>
<evidence type="ECO:0000256" key="6">
    <source>
        <dbReference type="ARBA" id="ARBA00022723"/>
    </source>
</evidence>
<dbReference type="Proteomes" id="UP001295684">
    <property type="component" value="Unassembled WGS sequence"/>
</dbReference>
<name>A0AAD2D977_EUPCR</name>
<dbReference type="Gene3D" id="3.60.40.10">
    <property type="entry name" value="PPM-type phosphatase domain"/>
    <property type="match status" value="1"/>
</dbReference>
<dbReference type="PROSITE" id="PS51746">
    <property type="entry name" value="PPM_2"/>
    <property type="match status" value="1"/>
</dbReference>
<evidence type="ECO:0000256" key="12">
    <source>
        <dbReference type="ARBA" id="ARBA00047761"/>
    </source>
</evidence>
<sequence length="877" mass="98642">MDKEILNRGKDIDIKMKTSKFASKLHYKSKRKIAHGSKAKMPITSKFKGKINKYEIKTGNLNHAIQDNLNSGINGRNFNSNTPSNMMATNNMLNLQSNMSKDIMQQLAIKKQIRMNSEEKLMAKKIEQANNNKLNKQKSSKLARIGSGNDRKKQSGLKKNSTQYMASTSSGLSHRIKDKPNEKYTKYTHTKKLVNRQNKKRIGSPTAESDKQNEDKTYYKREKGKMKKKNLRIGSDNNRKDPLNHYPFPLTPLEKAAKKPIDIDDDLGVVKSQSTRNKGKKSVDFLGKQYPDPTKIILPNHEPTKCSVKRNGVVKAYGANTNQGIVRNYNEDRVSIILNIMKPPNKTEIEYWPKCSFFGVYDGHGGSNCADFLRDNLHQFIIRDESFPDYPKEAIKSAFAKAEKCFLEMAEIDAIRTGDFSLLDKSGSCAICCLIVEDMCYVANVGDSRALMSVDGGEKIYPLSRDHRPTDEIEQKRIIESGGKIYQTQTLAKIPGIGGLGMKSQYLLGPHRVLPGRLSVSRTFGDIEAKLKKYGGNPNVVIAIPDIKAFRIQRDHDFIMIGCDGIFDKLSNRDVVNCCWHTVNNQRAGNVHKQCGKAIDLVLKASIAKRTLDNITVVMIGFAHFKKLAFPSSMPDNKDEARNIESRGGSALGNHDNPPNYKTLSSNNKEFESEEENKGGLNGRKSEEPPDRISYKTKRIESGKRDENTSPDHAKKNVKIIPKNKISHQPEKPVQLIMKVGNLFLSNVNQNLPNKEVEENEYDSKDPAKYSKTMPQLKLESERISPSPDLSKHANIKQPKMVLNKESEKDFISKVTNQASVGVYKYRTFGSKLSSTPSHLKSQTPRDSRHIGLSNSPQHRFGTKPDSASRNPNQGQP</sequence>
<gene>
    <name evidence="17" type="ORF">ECRASSUSDP1_LOCUS25573</name>
</gene>
<evidence type="ECO:0000256" key="15">
    <source>
        <dbReference type="SAM" id="MobiDB-lite"/>
    </source>
</evidence>
<dbReference type="CDD" id="cd00143">
    <property type="entry name" value="PP2Cc"/>
    <property type="match status" value="1"/>
</dbReference>
<evidence type="ECO:0000256" key="5">
    <source>
        <dbReference type="ARBA" id="ARBA00013081"/>
    </source>
</evidence>
<organism evidence="17 18">
    <name type="scientific">Euplotes crassus</name>
    <dbReference type="NCBI Taxonomy" id="5936"/>
    <lineage>
        <taxon>Eukaryota</taxon>
        <taxon>Sar</taxon>
        <taxon>Alveolata</taxon>
        <taxon>Ciliophora</taxon>
        <taxon>Intramacronucleata</taxon>
        <taxon>Spirotrichea</taxon>
        <taxon>Hypotrichia</taxon>
        <taxon>Euplotida</taxon>
        <taxon>Euplotidae</taxon>
        <taxon>Moneuplotes</taxon>
    </lineage>
</organism>
<dbReference type="InterPro" id="IPR015655">
    <property type="entry name" value="PP2C"/>
</dbReference>
<evidence type="ECO:0000256" key="7">
    <source>
        <dbReference type="ARBA" id="ARBA00022801"/>
    </source>
</evidence>
<keyword evidence="7 14" id="KW-0378">Hydrolase</keyword>
<comment type="subcellular location">
    <subcellularLocation>
        <location evidence="3">Membrane</location>
        <topology evidence="3">Peripheral membrane protein</topology>
    </subcellularLocation>
</comment>
<evidence type="ECO:0000256" key="8">
    <source>
        <dbReference type="ARBA" id="ARBA00022842"/>
    </source>
</evidence>
<keyword evidence="11" id="KW-0464">Manganese</keyword>
<accession>A0AAD2D977</accession>
<comment type="cofactor">
    <cofactor evidence="2">
        <name>Mg(2+)</name>
        <dbReference type="ChEBI" id="CHEBI:18420"/>
    </cofactor>
</comment>
<dbReference type="GO" id="GO:0016020">
    <property type="term" value="C:membrane"/>
    <property type="evidence" value="ECO:0007669"/>
    <property type="project" value="UniProtKB-SubCell"/>
</dbReference>
<evidence type="ECO:0000256" key="1">
    <source>
        <dbReference type="ARBA" id="ARBA00001936"/>
    </source>
</evidence>
<dbReference type="InterPro" id="IPR001932">
    <property type="entry name" value="PPM-type_phosphatase-like_dom"/>
</dbReference>
<dbReference type="PANTHER" id="PTHR13832:SF803">
    <property type="entry name" value="PROTEIN PHOSPHATASE 1G"/>
    <property type="match status" value="1"/>
</dbReference>
<keyword evidence="9 14" id="KW-0904">Protein phosphatase</keyword>
<evidence type="ECO:0000256" key="9">
    <source>
        <dbReference type="ARBA" id="ARBA00022912"/>
    </source>
</evidence>
<dbReference type="EMBL" id="CAMPGE010026362">
    <property type="protein sequence ID" value="CAI2384053.1"/>
    <property type="molecule type" value="Genomic_DNA"/>
</dbReference>
<dbReference type="PANTHER" id="PTHR13832">
    <property type="entry name" value="PROTEIN PHOSPHATASE 2C"/>
    <property type="match status" value="1"/>
</dbReference>
<dbReference type="GO" id="GO:0004722">
    <property type="term" value="F:protein serine/threonine phosphatase activity"/>
    <property type="evidence" value="ECO:0007669"/>
    <property type="project" value="UniProtKB-EC"/>
</dbReference>
<evidence type="ECO:0000313" key="18">
    <source>
        <dbReference type="Proteomes" id="UP001295684"/>
    </source>
</evidence>
<dbReference type="AlphaFoldDB" id="A0AAD2D977"/>
<feature type="region of interest" description="Disordered" evidence="15">
    <location>
        <begin position="780"/>
        <end position="799"/>
    </location>
</feature>
<keyword evidence="10" id="KW-0472">Membrane</keyword>
<feature type="domain" description="PPM-type phosphatase" evidence="16">
    <location>
        <begin position="316"/>
        <end position="622"/>
    </location>
</feature>
<feature type="compositionally biased region" description="Polar residues" evidence="15">
    <location>
        <begin position="157"/>
        <end position="172"/>
    </location>
</feature>
<dbReference type="PROSITE" id="PS01032">
    <property type="entry name" value="PPM_1"/>
    <property type="match status" value="1"/>
</dbReference>
<evidence type="ECO:0000256" key="11">
    <source>
        <dbReference type="ARBA" id="ARBA00023211"/>
    </source>
</evidence>
<evidence type="ECO:0000259" key="16">
    <source>
        <dbReference type="PROSITE" id="PS51746"/>
    </source>
</evidence>
<feature type="region of interest" description="Disordered" evidence="15">
    <location>
        <begin position="831"/>
        <end position="877"/>
    </location>
</feature>
<dbReference type="FunFam" id="3.60.40.10:FF:000099">
    <property type="entry name" value="Uncharacterized protein"/>
    <property type="match status" value="1"/>
</dbReference>
<feature type="region of interest" description="Disordered" evidence="15">
    <location>
        <begin position="633"/>
        <end position="718"/>
    </location>
</feature>
<keyword evidence="8" id="KW-0460">Magnesium</keyword>
<evidence type="ECO:0000256" key="10">
    <source>
        <dbReference type="ARBA" id="ARBA00023136"/>
    </source>
</evidence>
<comment type="similarity">
    <text evidence="4 14">Belongs to the PP2C family.</text>
</comment>
<comment type="catalytic activity">
    <reaction evidence="13">
        <text>O-phospho-L-threonyl-[protein] + H2O = L-threonyl-[protein] + phosphate</text>
        <dbReference type="Rhea" id="RHEA:47004"/>
        <dbReference type="Rhea" id="RHEA-COMP:11060"/>
        <dbReference type="Rhea" id="RHEA-COMP:11605"/>
        <dbReference type="ChEBI" id="CHEBI:15377"/>
        <dbReference type="ChEBI" id="CHEBI:30013"/>
        <dbReference type="ChEBI" id="CHEBI:43474"/>
        <dbReference type="ChEBI" id="CHEBI:61977"/>
        <dbReference type="EC" id="3.1.3.16"/>
    </reaction>
</comment>